<dbReference type="InterPro" id="IPR036249">
    <property type="entry name" value="Thioredoxin-like_sf"/>
</dbReference>
<dbReference type="SUPFAM" id="SSF52833">
    <property type="entry name" value="Thioredoxin-like"/>
    <property type="match status" value="1"/>
</dbReference>
<protein>
    <recommendedName>
        <fullName evidence="3">Metal-binding protein</fullName>
    </recommendedName>
</protein>
<evidence type="ECO:0000313" key="2">
    <source>
        <dbReference type="Proteomes" id="UP000011201"/>
    </source>
</evidence>
<sequence>MRDCAKKHREKNKMTQHKLFVCTLCRFSKTEKEHEGLRGGQHLFNALSKKLEGLGDRLQIEPVRCMAACDRACVVAFTGANKLTFIFSDLRPLEATPEIWQFSRQYLEHPTGAVPYQERPEAIRQKLFVVLPPSPNPL</sequence>
<dbReference type="PATRIC" id="fig|927668.3.peg.97"/>
<proteinExistence type="predicted"/>
<dbReference type="InterPro" id="IPR012863">
    <property type="entry name" value="DUF1636"/>
</dbReference>
<evidence type="ECO:0008006" key="3">
    <source>
        <dbReference type="Google" id="ProtNLM"/>
    </source>
</evidence>
<dbReference type="Proteomes" id="UP000011201">
    <property type="component" value="Unassembled WGS sequence"/>
</dbReference>
<gene>
    <name evidence="1" type="ORF">Pse7429DRAFT_0090</name>
</gene>
<name>L8N999_9CYAN</name>
<comment type="caution">
    <text evidence="1">The sequence shown here is derived from an EMBL/GenBank/DDBJ whole genome shotgun (WGS) entry which is preliminary data.</text>
</comment>
<accession>L8N999</accession>
<dbReference type="CDD" id="cd02980">
    <property type="entry name" value="TRX_Fd_family"/>
    <property type="match status" value="1"/>
</dbReference>
<dbReference type="EMBL" id="ALWB01000002">
    <property type="protein sequence ID" value="ELS34783.1"/>
    <property type="molecule type" value="Genomic_DNA"/>
</dbReference>
<organism evidence="1 2">
    <name type="scientific">Pseudanabaena biceps PCC 7429</name>
    <dbReference type="NCBI Taxonomy" id="927668"/>
    <lineage>
        <taxon>Bacteria</taxon>
        <taxon>Bacillati</taxon>
        <taxon>Cyanobacteriota</taxon>
        <taxon>Cyanophyceae</taxon>
        <taxon>Pseudanabaenales</taxon>
        <taxon>Pseudanabaenaceae</taxon>
        <taxon>Pseudanabaena</taxon>
    </lineage>
</organism>
<dbReference type="AlphaFoldDB" id="L8N999"/>
<dbReference type="Gene3D" id="3.40.30.10">
    <property type="entry name" value="Glutaredoxin"/>
    <property type="match status" value="1"/>
</dbReference>
<keyword evidence="2" id="KW-1185">Reference proteome</keyword>
<reference evidence="1 2" key="1">
    <citation type="journal article" date="2013" name="Proc. Natl. Acad. Sci. U.S.A.">
        <title>Improving the coverage of the cyanobacterial phylum using diversity-driven genome sequencing.</title>
        <authorList>
            <person name="Shih P.M."/>
            <person name="Wu D."/>
            <person name="Latifi A."/>
            <person name="Axen S.D."/>
            <person name="Fewer D.P."/>
            <person name="Talla E."/>
            <person name="Calteau A."/>
            <person name="Cai F."/>
            <person name="Tandeau de Marsac N."/>
            <person name="Rippka R."/>
            <person name="Herdman M."/>
            <person name="Sivonen K."/>
            <person name="Coursin T."/>
            <person name="Laurent T."/>
            <person name="Goodwin L."/>
            <person name="Nolan M."/>
            <person name="Davenport K.W."/>
            <person name="Han C.S."/>
            <person name="Rubin E.M."/>
            <person name="Eisen J.A."/>
            <person name="Woyke T."/>
            <person name="Gugger M."/>
            <person name="Kerfeld C.A."/>
        </authorList>
    </citation>
    <scope>NUCLEOTIDE SEQUENCE [LARGE SCALE GENOMIC DNA]</scope>
    <source>
        <strain evidence="1 2">PCC 7429</strain>
    </source>
</reference>
<dbReference type="Pfam" id="PF07845">
    <property type="entry name" value="DUF1636"/>
    <property type="match status" value="1"/>
</dbReference>
<evidence type="ECO:0000313" key="1">
    <source>
        <dbReference type="EMBL" id="ELS34783.1"/>
    </source>
</evidence>